<dbReference type="PANTHER" id="PTHR38792">
    <property type="entry name" value="BNR/ASP-BOX REPEAT DOMAIN PROTEIN (AFU_ORTHOLOGUE AFUA_7G06430)-RELATED"/>
    <property type="match status" value="1"/>
</dbReference>
<name>A0A2T0TAN6_9PSEU</name>
<reference evidence="1 2" key="1">
    <citation type="submission" date="2018-03" db="EMBL/GenBank/DDBJ databases">
        <title>Genomic Encyclopedia of Archaeal and Bacterial Type Strains, Phase II (KMG-II): from individual species to whole genera.</title>
        <authorList>
            <person name="Goeker M."/>
        </authorList>
    </citation>
    <scope>NUCLEOTIDE SEQUENCE [LARGE SCALE GENOMIC DNA]</scope>
    <source>
        <strain evidence="1 2">DSM 44720</strain>
    </source>
</reference>
<evidence type="ECO:0000313" key="2">
    <source>
        <dbReference type="Proteomes" id="UP000239494"/>
    </source>
</evidence>
<proteinExistence type="predicted"/>
<evidence type="ECO:0008006" key="3">
    <source>
        <dbReference type="Google" id="ProtNLM"/>
    </source>
</evidence>
<dbReference type="Gene3D" id="2.120.10.10">
    <property type="match status" value="1"/>
</dbReference>
<dbReference type="CDD" id="cd15482">
    <property type="entry name" value="Sialidase_non-viral"/>
    <property type="match status" value="1"/>
</dbReference>
<sequence length="369" mass="40528">MRRIPTLPLVLLLLTTVLVAPARASREPKLLSDGESRYPHAIRLSDGNIVASADHWGDGTGVADIYRSADGGTFRKVATITDPEADRGLCCAHLYELPRRVGKLPKGTLLWAGTTGHLRGRMTLRIWRSDNHGTTWRYLSTCATSPDGHGIWEPELSVDADGHLVCHYADETSPDHSQMLVRTTSPDGTTWSDRITTVALTPRGYRPGMPHVRRLPDGTYFMTYEICGQRGQYFCEPHFRTSPNGSDWGDPTNPGTSLHSRNGRYFAHTPTIELAPGGRIVLIGQMLMTPDGKIDEGNGSTLFISDNNTQGPWYEAPAPISVPKARDVNCPNYHPSLVTSPDGHEVLELTSDYDSTGKCQVRYATGPLP</sequence>
<dbReference type="Proteomes" id="UP000239494">
    <property type="component" value="Unassembled WGS sequence"/>
</dbReference>
<evidence type="ECO:0000313" key="1">
    <source>
        <dbReference type="EMBL" id="PRY42732.1"/>
    </source>
</evidence>
<accession>A0A2T0TAN6</accession>
<protein>
    <recommendedName>
        <fullName evidence="3">BNR repeat protein</fullName>
    </recommendedName>
</protein>
<dbReference type="AlphaFoldDB" id="A0A2T0TAN6"/>
<keyword evidence="2" id="KW-1185">Reference proteome</keyword>
<dbReference type="OrthoDB" id="5958808at2"/>
<dbReference type="SUPFAM" id="SSF50939">
    <property type="entry name" value="Sialidases"/>
    <property type="match status" value="1"/>
</dbReference>
<comment type="caution">
    <text evidence="1">The sequence shown here is derived from an EMBL/GenBank/DDBJ whole genome shotgun (WGS) entry which is preliminary data.</text>
</comment>
<dbReference type="InterPro" id="IPR036278">
    <property type="entry name" value="Sialidase_sf"/>
</dbReference>
<dbReference type="PANTHER" id="PTHR38792:SF3">
    <property type="entry name" value="BNR_ASP-BOX REPEAT DOMAIN PROTEIN (AFU_ORTHOLOGUE AFUA_7G06430)-RELATED"/>
    <property type="match status" value="1"/>
</dbReference>
<dbReference type="RefSeq" id="WP_106188099.1">
    <property type="nucleotide sequence ID" value="NZ_PVTF01000004.1"/>
</dbReference>
<dbReference type="EMBL" id="PVTF01000004">
    <property type="protein sequence ID" value="PRY42732.1"/>
    <property type="molecule type" value="Genomic_DNA"/>
</dbReference>
<gene>
    <name evidence="1" type="ORF">CLV43_104567</name>
</gene>
<organism evidence="1 2">
    <name type="scientific">Umezawaea tangerina</name>
    <dbReference type="NCBI Taxonomy" id="84725"/>
    <lineage>
        <taxon>Bacteria</taxon>
        <taxon>Bacillati</taxon>
        <taxon>Actinomycetota</taxon>
        <taxon>Actinomycetes</taxon>
        <taxon>Pseudonocardiales</taxon>
        <taxon>Pseudonocardiaceae</taxon>
        <taxon>Umezawaea</taxon>
    </lineage>
</organism>